<dbReference type="EMBL" id="AVOT02005384">
    <property type="protein sequence ID" value="MBW0478933.1"/>
    <property type="molecule type" value="Genomic_DNA"/>
</dbReference>
<dbReference type="CDD" id="cd09272">
    <property type="entry name" value="RNase_HI_RT_Ty1"/>
    <property type="match status" value="1"/>
</dbReference>
<dbReference type="AlphaFoldDB" id="A0A9Q3C9H1"/>
<evidence type="ECO:0008006" key="3">
    <source>
        <dbReference type="Google" id="ProtNLM"/>
    </source>
</evidence>
<keyword evidence="2" id="KW-1185">Reference proteome</keyword>
<dbReference type="Proteomes" id="UP000765509">
    <property type="component" value="Unassembled WGS sequence"/>
</dbReference>
<dbReference type="PANTHER" id="PTHR11439">
    <property type="entry name" value="GAG-POL-RELATED RETROTRANSPOSON"/>
    <property type="match status" value="1"/>
</dbReference>
<protein>
    <recommendedName>
        <fullName evidence="3">Reverse transcriptase Ty1/copia-type domain-containing protein</fullName>
    </recommendedName>
</protein>
<accession>A0A9Q3C9H1</accession>
<reference evidence="1" key="1">
    <citation type="submission" date="2021-03" db="EMBL/GenBank/DDBJ databases">
        <title>Draft genome sequence of rust myrtle Austropuccinia psidii MF-1, a brazilian biotype.</title>
        <authorList>
            <person name="Quecine M.C."/>
            <person name="Pachon D.M.R."/>
            <person name="Bonatelli M.L."/>
            <person name="Correr F.H."/>
            <person name="Franceschini L.M."/>
            <person name="Leite T.F."/>
            <person name="Margarido G.R.A."/>
            <person name="Almeida C.A."/>
            <person name="Ferrarezi J.A."/>
            <person name="Labate C.A."/>
        </authorList>
    </citation>
    <scope>NUCLEOTIDE SEQUENCE</scope>
    <source>
        <strain evidence="1">MF-1</strain>
    </source>
</reference>
<evidence type="ECO:0000313" key="1">
    <source>
        <dbReference type="EMBL" id="MBW0478933.1"/>
    </source>
</evidence>
<evidence type="ECO:0000313" key="2">
    <source>
        <dbReference type="Proteomes" id="UP000765509"/>
    </source>
</evidence>
<comment type="caution">
    <text evidence="1">The sequence shown here is derived from an EMBL/GenBank/DDBJ whole genome shotgun (WGS) entry which is preliminary data.</text>
</comment>
<gene>
    <name evidence="1" type="ORF">O181_018648</name>
</gene>
<name>A0A9Q3C9H1_9BASI</name>
<sequence>MEELQTKMIGMADLMLGIKITHKTEAIMLSQNHYIDSLLELYGMSNYKPVSTPLIPNLNLEGALVSEREEFQALKINNISALSQFLENPGIQHWKAFMHVLRYLRGTNNIELNYQKNIEQSPIAYSDADWGNCRTTRRSVTEAEYRSLTHLFSELLWFKQFCEEINAIKMERPIMIHEDNQGCIDTANSDCNTNTRRMKHVKAQLHFIREAIENSIITLVYTPTNNMLADFLTKSVCRPAIKRAMENLRLLPLGDRRGVERNILSRSVSS</sequence>
<organism evidence="1 2">
    <name type="scientific">Austropuccinia psidii MF-1</name>
    <dbReference type="NCBI Taxonomy" id="1389203"/>
    <lineage>
        <taxon>Eukaryota</taxon>
        <taxon>Fungi</taxon>
        <taxon>Dikarya</taxon>
        <taxon>Basidiomycota</taxon>
        <taxon>Pucciniomycotina</taxon>
        <taxon>Pucciniomycetes</taxon>
        <taxon>Pucciniales</taxon>
        <taxon>Sphaerophragmiaceae</taxon>
        <taxon>Austropuccinia</taxon>
    </lineage>
</organism>
<dbReference type="OrthoDB" id="418757at2759"/>
<proteinExistence type="predicted"/>
<dbReference type="PANTHER" id="PTHR11439:SF467">
    <property type="entry name" value="INTEGRASE CATALYTIC DOMAIN-CONTAINING PROTEIN"/>
    <property type="match status" value="1"/>
</dbReference>